<gene>
    <name evidence="1" type="ORF">SAMN05216243_2459</name>
</gene>
<sequence>MDKNAIINFLTYLKSAETAQTYLAGCYQKLELEDPEANSYQNCYRFLYYLEHGHTFYETSRNAPLMIKPILLFYGMVHLLKACLLTRRPGYPENTALLAHGVSTRKRKKQQYSFMKDEVKIQHNGLFPYFSENLFHIDPRKAGKISMKSLFAKIPEMNRLFSYHFNDCPLIKIGSIKDKQLAFPLTCLDTYHATAGSFQTKISNYFPDFQHSRTTNKQLIIDIAEEISPISKGPAFVHWEEEAIYFPSNRYYFTDWHEVMAHYLLLYNLGMICRYETEWWGDLLHTLPNEDYPFIYHFLQTTAEKAPNLLGCFLFNQKNKDL</sequence>
<dbReference type="InterPro" id="IPR026988">
    <property type="entry name" value="YaaC-like"/>
</dbReference>
<dbReference type="Pfam" id="PF14175">
    <property type="entry name" value="YaaC"/>
    <property type="match status" value="1"/>
</dbReference>
<proteinExistence type="predicted"/>
<dbReference type="OrthoDB" id="2380109at2"/>
<accession>A0A1G9AA63</accession>
<keyword evidence="2" id="KW-1185">Reference proteome</keyword>
<evidence type="ECO:0000313" key="2">
    <source>
        <dbReference type="Proteomes" id="UP000198694"/>
    </source>
</evidence>
<dbReference type="EMBL" id="FNFL01000003">
    <property type="protein sequence ID" value="SDK23340.1"/>
    <property type="molecule type" value="Genomic_DNA"/>
</dbReference>
<evidence type="ECO:0000313" key="1">
    <source>
        <dbReference type="EMBL" id="SDK23340.1"/>
    </source>
</evidence>
<dbReference type="AlphaFoldDB" id="A0A1G9AA63"/>
<protein>
    <submittedName>
        <fullName evidence="1">YaaC-like Protein</fullName>
    </submittedName>
</protein>
<dbReference type="Proteomes" id="UP000198694">
    <property type="component" value="Unassembled WGS sequence"/>
</dbReference>
<name>A0A1G9AA63_9BACI</name>
<dbReference type="RefSeq" id="WP_093214561.1">
    <property type="nucleotide sequence ID" value="NZ_FNFL01000003.1"/>
</dbReference>
<reference evidence="1 2" key="1">
    <citation type="submission" date="2016-10" db="EMBL/GenBank/DDBJ databases">
        <authorList>
            <person name="de Groot N.N."/>
        </authorList>
    </citation>
    <scope>NUCLEOTIDE SEQUENCE [LARGE SCALE GENOMIC DNA]</scope>
    <source>
        <strain evidence="1 2">CGMCC 1.6502</strain>
    </source>
</reference>
<dbReference type="STRING" id="407036.SAMN05216243_2459"/>
<organism evidence="1 2">
    <name type="scientific">Sediminibacillus albus</name>
    <dbReference type="NCBI Taxonomy" id="407036"/>
    <lineage>
        <taxon>Bacteria</taxon>
        <taxon>Bacillati</taxon>
        <taxon>Bacillota</taxon>
        <taxon>Bacilli</taxon>
        <taxon>Bacillales</taxon>
        <taxon>Bacillaceae</taxon>
        <taxon>Sediminibacillus</taxon>
    </lineage>
</organism>